<dbReference type="Pfam" id="PF01022">
    <property type="entry name" value="HTH_5"/>
    <property type="match status" value="1"/>
</dbReference>
<dbReference type="GO" id="GO:0003700">
    <property type="term" value="F:DNA-binding transcription factor activity"/>
    <property type="evidence" value="ECO:0007669"/>
    <property type="project" value="InterPro"/>
</dbReference>
<dbReference type="NCBIfam" id="NF033788">
    <property type="entry name" value="HTH_metalloreg"/>
    <property type="match status" value="1"/>
</dbReference>
<dbReference type="PROSITE" id="PS50987">
    <property type="entry name" value="HTH_ARSR_2"/>
    <property type="match status" value="1"/>
</dbReference>
<evidence type="ECO:0000256" key="3">
    <source>
        <dbReference type="ARBA" id="ARBA00023163"/>
    </source>
</evidence>
<dbReference type="SMART" id="SM00418">
    <property type="entry name" value="HTH_ARSR"/>
    <property type="match status" value="1"/>
</dbReference>
<dbReference type="Proteomes" id="UP000037288">
    <property type="component" value="Unassembled WGS sequence"/>
</dbReference>
<dbReference type="OrthoDB" id="9810923at2"/>
<dbReference type="InterPro" id="IPR036390">
    <property type="entry name" value="WH_DNA-bd_sf"/>
</dbReference>
<name>A0A0K9XBF6_9ACTN</name>
<dbReference type="PATRIC" id="fig|1678637.3.peg.4255"/>
<sequence length="115" mass="12341">MASPSSGTEDPSPEELRRAAAVFALLASPVRLHVLWLLSRGEHNVTGLAERVGQSLPAVSQHLAKLRLAGLVDARRSGRHTVYLAGDPAVGAVVERVLRHLTDRRDTAPPGTRAR</sequence>
<dbReference type="Gene3D" id="1.10.10.10">
    <property type="entry name" value="Winged helix-like DNA-binding domain superfamily/Winged helix DNA-binding domain"/>
    <property type="match status" value="1"/>
</dbReference>
<organism evidence="5 6">
    <name type="scientific">Streptomyces caatingaensis</name>
    <dbReference type="NCBI Taxonomy" id="1678637"/>
    <lineage>
        <taxon>Bacteria</taxon>
        <taxon>Bacillati</taxon>
        <taxon>Actinomycetota</taxon>
        <taxon>Actinomycetes</taxon>
        <taxon>Kitasatosporales</taxon>
        <taxon>Streptomycetaceae</taxon>
        <taxon>Streptomyces</taxon>
    </lineage>
</organism>
<dbReference type="EMBL" id="LFXA01000013">
    <property type="protein sequence ID" value="KNB50729.1"/>
    <property type="molecule type" value="Genomic_DNA"/>
</dbReference>
<keyword evidence="6" id="KW-1185">Reference proteome</keyword>
<dbReference type="InterPro" id="IPR051011">
    <property type="entry name" value="Metal_resp_trans_reg"/>
</dbReference>
<evidence type="ECO:0000256" key="2">
    <source>
        <dbReference type="ARBA" id="ARBA00023125"/>
    </source>
</evidence>
<keyword evidence="2" id="KW-0238">DNA-binding</keyword>
<dbReference type="RefSeq" id="WP_049717633.1">
    <property type="nucleotide sequence ID" value="NZ_LFXA01000013.1"/>
</dbReference>
<proteinExistence type="predicted"/>
<evidence type="ECO:0000256" key="1">
    <source>
        <dbReference type="ARBA" id="ARBA00023015"/>
    </source>
</evidence>
<keyword evidence="3" id="KW-0804">Transcription</keyword>
<evidence type="ECO:0000313" key="5">
    <source>
        <dbReference type="EMBL" id="KNB50729.1"/>
    </source>
</evidence>
<dbReference type="InterPro" id="IPR036388">
    <property type="entry name" value="WH-like_DNA-bd_sf"/>
</dbReference>
<dbReference type="STRING" id="1678637.AC230_19880"/>
<dbReference type="PANTHER" id="PTHR43132:SF8">
    <property type="entry name" value="HTH-TYPE TRANSCRIPTIONAL REGULATOR KMTR"/>
    <property type="match status" value="1"/>
</dbReference>
<reference evidence="6" key="1">
    <citation type="submission" date="2015-07" db="EMBL/GenBank/DDBJ databases">
        <title>Draft genome sequence of Streptomyces sp. CMAA 1322, a bacterium isolated from Caatinga biome, from dry forest semiarid of Brazil.</title>
        <authorList>
            <person name="Santos S.N."/>
            <person name="Gacesa R."/>
            <person name="Taketani R.G."/>
            <person name="Long P.F."/>
            <person name="Melo I.S."/>
        </authorList>
    </citation>
    <scope>NUCLEOTIDE SEQUENCE [LARGE SCALE GENOMIC DNA]</scope>
    <source>
        <strain evidence="6">CMAA 1322</strain>
    </source>
</reference>
<dbReference type="CDD" id="cd00090">
    <property type="entry name" value="HTH_ARSR"/>
    <property type="match status" value="1"/>
</dbReference>
<gene>
    <name evidence="5" type="ORF">AC230_19880</name>
</gene>
<feature type="domain" description="HTH arsR-type" evidence="4">
    <location>
        <begin position="11"/>
        <end position="105"/>
    </location>
</feature>
<accession>A0A0K9XBF6</accession>
<keyword evidence="1" id="KW-0805">Transcription regulation</keyword>
<dbReference type="InterPro" id="IPR001845">
    <property type="entry name" value="HTH_ArsR_DNA-bd_dom"/>
</dbReference>
<dbReference type="SUPFAM" id="SSF46785">
    <property type="entry name" value="Winged helix' DNA-binding domain"/>
    <property type="match status" value="1"/>
</dbReference>
<evidence type="ECO:0000259" key="4">
    <source>
        <dbReference type="PROSITE" id="PS50987"/>
    </source>
</evidence>
<comment type="caution">
    <text evidence="5">The sequence shown here is derived from an EMBL/GenBank/DDBJ whole genome shotgun (WGS) entry which is preliminary data.</text>
</comment>
<protein>
    <submittedName>
        <fullName evidence="5">ArsR family transcriptional regulator</fullName>
    </submittedName>
</protein>
<dbReference type="AlphaFoldDB" id="A0A0K9XBF6"/>
<dbReference type="GO" id="GO:0003677">
    <property type="term" value="F:DNA binding"/>
    <property type="evidence" value="ECO:0007669"/>
    <property type="project" value="UniProtKB-KW"/>
</dbReference>
<dbReference type="PRINTS" id="PR00778">
    <property type="entry name" value="HTHARSR"/>
</dbReference>
<dbReference type="InterPro" id="IPR011991">
    <property type="entry name" value="ArsR-like_HTH"/>
</dbReference>
<dbReference type="PANTHER" id="PTHR43132">
    <property type="entry name" value="ARSENICAL RESISTANCE OPERON REPRESSOR ARSR-RELATED"/>
    <property type="match status" value="1"/>
</dbReference>
<evidence type="ECO:0000313" key="6">
    <source>
        <dbReference type="Proteomes" id="UP000037288"/>
    </source>
</evidence>